<dbReference type="EMBL" id="CAJPWZ010002367">
    <property type="protein sequence ID" value="CAG2236777.1"/>
    <property type="molecule type" value="Genomic_DNA"/>
</dbReference>
<dbReference type="Proteomes" id="UP000683360">
    <property type="component" value="Unassembled WGS sequence"/>
</dbReference>
<accession>A0A8S3TTA3</accession>
<keyword evidence="2" id="KW-0732">Signal</keyword>
<evidence type="ECO:0000313" key="3">
    <source>
        <dbReference type="EMBL" id="CAG2236777.1"/>
    </source>
</evidence>
<protein>
    <submittedName>
        <fullName evidence="3">Uncharacterized protein</fullName>
    </submittedName>
</protein>
<evidence type="ECO:0000313" key="4">
    <source>
        <dbReference type="Proteomes" id="UP000683360"/>
    </source>
</evidence>
<organism evidence="3 4">
    <name type="scientific">Mytilus edulis</name>
    <name type="common">Blue mussel</name>
    <dbReference type="NCBI Taxonomy" id="6550"/>
    <lineage>
        <taxon>Eukaryota</taxon>
        <taxon>Metazoa</taxon>
        <taxon>Spiralia</taxon>
        <taxon>Lophotrochozoa</taxon>
        <taxon>Mollusca</taxon>
        <taxon>Bivalvia</taxon>
        <taxon>Autobranchia</taxon>
        <taxon>Pteriomorphia</taxon>
        <taxon>Mytilida</taxon>
        <taxon>Mytiloidea</taxon>
        <taxon>Mytilidae</taxon>
        <taxon>Mytilinae</taxon>
        <taxon>Mytilus</taxon>
    </lineage>
</organism>
<proteinExistence type="predicted"/>
<comment type="caution">
    <text evidence="3">The sequence shown here is derived from an EMBL/GenBank/DDBJ whole genome shotgun (WGS) entry which is preliminary data.</text>
</comment>
<name>A0A8S3TTA3_MYTED</name>
<feature type="region of interest" description="Disordered" evidence="1">
    <location>
        <begin position="128"/>
        <end position="158"/>
    </location>
</feature>
<reference evidence="3" key="1">
    <citation type="submission" date="2021-03" db="EMBL/GenBank/DDBJ databases">
        <authorList>
            <person name="Bekaert M."/>
        </authorList>
    </citation>
    <scope>NUCLEOTIDE SEQUENCE</scope>
</reference>
<dbReference type="AlphaFoldDB" id="A0A8S3TTA3"/>
<dbReference type="OrthoDB" id="6120461at2759"/>
<feature type="signal peptide" evidence="2">
    <location>
        <begin position="1"/>
        <end position="20"/>
    </location>
</feature>
<evidence type="ECO:0000256" key="2">
    <source>
        <dbReference type="SAM" id="SignalP"/>
    </source>
</evidence>
<feature type="chain" id="PRO_5035741042" evidence="2">
    <location>
        <begin position="21"/>
        <end position="318"/>
    </location>
</feature>
<gene>
    <name evidence="3" type="ORF">MEDL_49325</name>
</gene>
<evidence type="ECO:0000256" key="1">
    <source>
        <dbReference type="SAM" id="MobiDB-lite"/>
    </source>
</evidence>
<sequence>MKYSFTLLVVLYSYVVAGSSKVTESSHDDGQLNRVRRGGLSMLRLGRGLQMLRLGKRAMPMLRLGRGVESYTPEEIRVIINTLIGEERGDRQVPLPRYGKDVEVQMLLQRLLGDPQFQERRSMSLYDADDDSPRLINPGPRPGKYRYRRSLPDVPPQNVYDEEKFEDIKEKIADIKDEVKDSEERTVPLPRFGRYLTEDDYVTDLDEEKRAMPMLRLGRAMAMLRLGKRAMHMLRLGKRPMNMLRLGRSDGSLDDEEEKRAMPMLRLGKRPFKMLRLGKRYDNTADDAEIKRNLRMMRLGRGSDKRAMPMLRLGRSQQ</sequence>
<keyword evidence="4" id="KW-1185">Reference proteome</keyword>